<sequence length="184" mass="20278">MVKLADYLPDYYDNVLETDLLMQTEQKLFDGRTDELGRLLMNQFVTQADSTGLSVFEAELGMDVDPHTPLETRRTNILLRVLPPQAITLGYFRQLVNALKIPADIVVDSVSCVVKTLSTVGALTPSQVVQLKFLMNTYLPSNLAYQISKQGNTDSKHVLKVGFATHAKVTAFVGATPIDYKGVG</sequence>
<dbReference type="Pfam" id="PF10076">
    <property type="entry name" value="Phage_Mu_Gp48"/>
    <property type="match status" value="1"/>
</dbReference>
<dbReference type="EMBL" id="JBHLUK010000014">
    <property type="protein sequence ID" value="MFC0423092.1"/>
    <property type="molecule type" value="Genomic_DNA"/>
</dbReference>
<keyword evidence="2" id="KW-1185">Reference proteome</keyword>
<evidence type="ECO:0000313" key="1">
    <source>
        <dbReference type="EMBL" id="MFC0423092.1"/>
    </source>
</evidence>
<gene>
    <name evidence="1" type="ORF">ACFFGS_02855</name>
</gene>
<name>A0ABV6K0V8_9LACO</name>
<reference evidence="1 2" key="1">
    <citation type="submission" date="2024-09" db="EMBL/GenBank/DDBJ databases">
        <authorList>
            <person name="Sun Q."/>
            <person name="Mori K."/>
        </authorList>
    </citation>
    <scope>NUCLEOTIDE SEQUENCE [LARGE SCALE GENOMIC DNA]</scope>
    <source>
        <strain evidence="1 2">TBRC 4575</strain>
    </source>
</reference>
<comment type="caution">
    <text evidence="1">The sequence shown here is derived from an EMBL/GenBank/DDBJ whole genome shotgun (WGS) entry which is preliminary data.</text>
</comment>
<protein>
    <submittedName>
        <fullName evidence="1">Phage tail protein</fullName>
    </submittedName>
</protein>
<dbReference type="RefSeq" id="WP_137645857.1">
    <property type="nucleotide sequence ID" value="NZ_BAABRM010000026.1"/>
</dbReference>
<evidence type="ECO:0000313" key="2">
    <source>
        <dbReference type="Proteomes" id="UP001589855"/>
    </source>
</evidence>
<dbReference type="Proteomes" id="UP001589855">
    <property type="component" value="Unassembled WGS sequence"/>
</dbReference>
<organism evidence="1 2">
    <name type="scientific">Lactiplantibacillus plajomi</name>
    <dbReference type="NCBI Taxonomy" id="1457217"/>
    <lineage>
        <taxon>Bacteria</taxon>
        <taxon>Bacillati</taxon>
        <taxon>Bacillota</taxon>
        <taxon>Bacilli</taxon>
        <taxon>Lactobacillales</taxon>
        <taxon>Lactobacillaceae</taxon>
        <taxon>Lactiplantibacillus</taxon>
    </lineage>
</organism>
<accession>A0ABV6K0V8</accession>
<dbReference type="InterPro" id="IPR018755">
    <property type="entry name" value="Phage_Mu_Gp48"/>
</dbReference>
<proteinExistence type="predicted"/>